<evidence type="ECO:0000313" key="2">
    <source>
        <dbReference type="Proteomes" id="UP000515514"/>
    </source>
</evidence>
<protein>
    <submittedName>
        <fullName evidence="1">Uncharacterized protein</fullName>
    </submittedName>
</protein>
<evidence type="ECO:0000313" key="1">
    <source>
        <dbReference type="EMBL" id="QNJ98110.1"/>
    </source>
</evidence>
<accession>A0A7G8PUU4</accession>
<dbReference type="RefSeq" id="WP_186987730.1">
    <property type="nucleotide sequence ID" value="NZ_CP052909.1"/>
</dbReference>
<dbReference type="Proteomes" id="UP000515514">
    <property type="component" value="Chromosome"/>
</dbReference>
<organism evidence="1 2">
    <name type="scientific">Constantimarinum furrinae</name>
    <dbReference type="NCBI Taxonomy" id="2562285"/>
    <lineage>
        <taxon>Bacteria</taxon>
        <taxon>Pseudomonadati</taxon>
        <taxon>Bacteroidota</taxon>
        <taxon>Flavobacteriia</taxon>
        <taxon>Flavobacteriales</taxon>
        <taxon>Flavobacteriaceae</taxon>
        <taxon>Altibacter/Constantimarinum group</taxon>
        <taxon>Constantimarinum</taxon>
    </lineage>
</organism>
<keyword evidence="2" id="KW-1185">Reference proteome</keyword>
<dbReference type="EMBL" id="CP052909">
    <property type="protein sequence ID" value="QNJ98110.1"/>
    <property type="molecule type" value="Genomic_DNA"/>
</dbReference>
<dbReference type="AlphaFoldDB" id="A0A7G8PUU4"/>
<dbReference type="Pfam" id="PF20230">
    <property type="entry name" value="DUF6588"/>
    <property type="match status" value="1"/>
</dbReference>
<sequence length="340" mass="37383">MKNIMFTLCFVSITSLSAQENLEDLLAAGIEDAQRFTAGYISPATEGMIYNTSNGWINSAEVKKPLKFEISVIGNATFVKDEHKTFTLNTADYNNLKFRDGSTSKEVATAFGENDPDILVFAEVQDFSGVFTEEVEFLLPQGLASVNVNVLPTAFLQARLGVLKATEVKVRYFPKIDREDVKTGLVGFGLQHEISQWFPAESAFPVAISGFVGYTNVSGNYDFTDDEVIDGDNQQFDVSINSWLFQLQGSTTMPVFNVYGGLGYVTGTSDFDVLGTYRVRAGVPFFETTNEFTDPFSVTNKISGIRATLGAKLQLGFFGLHADYNIAEYNNVSVGMHFGI</sequence>
<gene>
    <name evidence="1" type="ORF">ALE3EI_1552</name>
</gene>
<name>A0A7G8PUU4_9FLAO</name>
<dbReference type="InterPro" id="IPR046495">
    <property type="entry name" value="DUF6588"/>
</dbReference>
<reference evidence="1 2" key="1">
    <citation type="submission" date="2020-04" db="EMBL/GenBank/DDBJ databases">
        <title>Genome sequence of Altibacter aquimarinus strain ALE3EI.</title>
        <authorList>
            <person name="Oh H.-M."/>
            <person name="Jang D."/>
        </authorList>
    </citation>
    <scope>NUCLEOTIDE SEQUENCE [LARGE SCALE GENOMIC DNA]</scope>
    <source>
        <strain evidence="1 2">ALE3EI</strain>
    </source>
</reference>
<proteinExistence type="predicted"/>
<dbReference type="KEGG" id="alti:ALE3EI_1552"/>